<dbReference type="EMBL" id="MSFU01000043">
    <property type="protein sequence ID" value="PWY62643.1"/>
    <property type="molecule type" value="Genomic_DNA"/>
</dbReference>
<evidence type="ECO:0000256" key="1">
    <source>
        <dbReference type="SAM" id="SignalP"/>
    </source>
</evidence>
<reference evidence="2" key="1">
    <citation type="submission" date="2016-12" db="EMBL/GenBank/DDBJ databases">
        <title>The genomes of Aspergillus section Nigri reveals drivers in fungal speciation.</title>
        <authorList>
            <consortium name="DOE Joint Genome Institute"/>
            <person name="Vesth T.C."/>
            <person name="Nybo J."/>
            <person name="Theobald S."/>
            <person name="Brandl J."/>
            <person name="Frisvad J.C."/>
            <person name="Nielsen K.F."/>
            <person name="Lyhne E.K."/>
            <person name="Kogle M.E."/>
            <person name="Kuo A."/>
            <person name="Riley R."/>
            <person name="Clum A."/>
            <person name="Nolan M."/>
            <person name="Lipzen A."/>
            <person name="Salamov A."/>
            <person name="Henrissat B."/>
            <person name="Wiebenga A."/>
            <person name="De vries R.P."/>
            <person name="Grigoriev I.V."/>
            <person name="Mortensen U.H."/>
            <person name="Andersen M.R."/>
            <person name="Baker S.E."/>
        </authorList>
    </citation>
    <scope>NUCLEOTIDE SEQUENCE</scope>
    <source>
        <strain evidence="2">CBS 122712</strain>
    </source>
</reference>
<feature type="chain" id="PRO_5016249214" evidence="1">
    <location>
        <begin position="20"/>
        <end position="123"/>
    </location>
</feature>
<evidence type="ECO:0000313" key="3">
    <source>
        <dbReference type="Proteomes" id="UP000246171"/>
    </source>
</evidence>
<protein>
    <submittedName>
        <fullName evidence="2">Uncharacterized protein</fullName>
    </submittedName>
</protein>
<gene>
    <name evidence="2" type="ORF">BO83DRAFT_403738</name>
</gene>
<evidence type="ECO:0000313" key="2">
    <source>
        <dbReference type="EMBL" id="PWY62643.1"/>
    </source>
</evidence>
<accession>A0A317UKX7</accession>
<feature type="signal peptide" evidence="1">
    <location>
        <begin position="1"/>
        <end position="19"/>
    </location>
</feature>
<sequence length="123" mass="13217">MRFLAALSSAALMASYTSAQSTPYEHTLLFPQANFHGTDGTVVTTQCTTLPGDARIGSIRVSLEESCILYPYGGAPTNRIRNNYCQGDVIQEVDDNVAQFPDSETWIGALCSPDASADGDDDF</sequence>
<dbReference type="GeneID" id="37055608"/>
<comment type="caution">
    <text evidence="2">The sequence shown here is derived from an EMBL/GenBank/DDBJ whole genome shotgun (WGS) entry which is preliminary data.</text>
</comment>
<dbReference type="Proteomes" id="UP000246171">
    <property type="component" value="Unassembled WGS sequence"/>
</dbReference>
<dbReference type="VEuPathDB" id="FungiDB:BO83DRAFT_403738"/>
<proteinExistence type="predicted"/>
<dbReference type="AlphaFoldDB" id="A0A317UKX7"/>
<keyword evidence="3" id="KW-1185">Reference proteome</keyword>
<keyword evidence="1" id="KW-0732">Signal</keyword>
<dbReference type="OrthoDB" id="10444130at2759"/>
<name>A0A317UKX7_ASPEC</name>
<dbReference type="RefSeq" id="XP_025382503.1">
    <property type="nucleotide sequence ID" value="XM_025533646.1"/>
</dbReference>
<organism evidence="2 3">
    <name type="scientific">Aspergillus eucalypticola (strain CBS 122712 / IBT 29274)</name>
    <dbReference type="NCBI Taxonomy" id="1448314"/>
    <lineage>
        <taxon>Eukaryota</taxon>
        <taxon>Fungi</taxon>
        <taxon>Dikarya</taxon>
        <taxon>Ascomycota</taxon>
        <taxon>Pezizomycotina</taxon>
        <taxon>Eurotiomycetes</taxon>
        <taxon>Eurotiomycetidae</taxon>
        <taxon>Eurotiales</taxon>
        <taxon>Aspergillaceae</taxon>
        <taxon>Aspergillus</taxon>
        <taxon>Aspergillus subgen. Circumdati</taxon>
    </lineage>
</organism>